<dbReference type="InterPro" id="IPR018467">
    <property type="entry name" value="CCT_CS"/>
</dbReference>
<organism evidence="9 10">
    <name type="scientific">Zizania palustris</name>
    <name type="common">Northern wild rice</name>
    <dbReference type="NCBI Taxonomy" id="103762"/>
    <lineage>
        <taxon>Eukaryota</taxon>
        <taxon>Viridiplantae</taxon>
        <taxon>Streptophyta</taxon>
        <taxon>Embryophyta</taxon>
        <taxon>Tracheophyta</taxon>
        <taxon>Spermatophyta</taxon>
        <taxon>Magnoliopsida</taxon>
        <taxon>Liliopsida</taxon>
        <taxon>Poales</taxon>
        <taxon>Poaceae</taxon>
        <taxon>BOP clade</taxon>
        <taxon>Oryzoideae</taxon>
        <taxon>Oryzeae</taxon>
        <taxon>Zizaniinae</taxon>
        <taxon>Zizania</taxon>
    </lineage>
</organism>
<dbReference type="PANTHER" id="PTHR33077:SF61">
    <property type="entry name" value="PROTEIN TIFY 3A-RELATED"/>
    <property type="match status" value="1"/>
</dbReference>
<feature type="region of interest" description="Disordered" evidence="7">
    <location>
        <begin position="1"/>
        <end position="60"/>
    </location>
</feature>
<evidence type="ECO:0000256" key="7">
    <source>
        <dbReference type="SAM" id="MobiDB-lite"/>
    </source>
</evidence>
<evidence type="ECO:0000256" key="3">
    <source>
        <dbReference type="ARBA" id="ARBA00022843"/>
    </source>
</evidence>
<keyword evidence="2 6" id="KW-1184">Jasmonic acid signaling pathway</keyword>
<evidence type="ECO:0000256" key="1">
    <source>
        <dbReference type="ARBA" id="ARBA00008614"/>
    </source>
</evidence>
<reference evidence="9" key="2">
    <citation type="submission" date="2021-02" db="EMBL/GenBank/DDBJ databases">
        <authorList>
            <person name="Kimball J.A."/>
            <person name="Haas M.W."/>
            <person name="Macchietto M."/>
            <person name="Kono T."/>
            <person name="Duquette J."/>
            <person name="Shao M."/>
        </authorList>
    </citation>
    <scope>NUCLEOTIDE SEQUENCE</scope>
    <source>
        <tissue evidence="9">Fresh leaf tissue</tissue>
    </source>
</reference>
<dbReference type="InterPro" id="IPR040390">
    <property type="entry name" value="TIFY/JAZ"/>
</dbReference>
<evidence type="ECO:0000259" key="8">
    <source>
        <dbReference type="PROSITE" id="PS51320"/>
    </source>
</evidence>
<proteinExistence type="inferred from homology"/>
<feature type="domain" description="Tify" evidence="8">
    <location>
        <begin position="63"/>
        <end position="98"/>
    </location>
</feature>
<feature type="compositionally biased region" description="Basic and acidic residues" evidence="7">
    <location>
        <begin position="1"/>
        <end position="13"/>
    </location>
</feature>
<evidence type="ECO:0000256" key="5">
    <source>
        <dbReference type="ARBA" id="ARBA00023163"/>
    </source>
</evidence>
<dbReference type="AlphaFoldDB" id="A0A8J5VF36"/>
<dbReference type="InterPro" id="IPR010399">
    <property type="entry name" value="Tify_dom"/>
</dbReference>
<comment type="domain">
    <text evidence="6">The jas domain is required for interaction with COI1.</text>
</comment>
<dbReference type="OrthoDB" id="649989at2759"/>
<dbReference type="PROSITE" id="PS51320">
    <property type="entry name" value="TIFY"/>
    <property type="match status" value="1"/>
</dbReference>
<dbReference type="Proteomes" id="UP000729402">
    <property type="component" value="Unassembled WGS sequence"/>
</dbReference>
<name>A0A8J5VF36_ZIZPA</name>
<evidence type="ECO:0000256" key="6">
    <source>
        <dbReference type="RuleBase" id="RU369065"/>
    </source>
</evidence>
<evidence type="ECO:0000313" key="10">
    <source>
        <dbReference type="Proteomes" id="UP000729402"/>
    </source>
</evidence>
<feature type="compositionally biased region" description="Low complexity" evidence="7">
    <location>
        <begin position="31"/>
        <end position="44"/>
    </location>
</feature>
<feature type="compositionally biased region" description="Gly residues" evidence="7">
    <location>
        <begin position="45"/>
        <end position="54"/>
    </location>
</feature>
<accession>A0A8J5VF36</accession>
<keyword evidence="6" id="KW-0539">Nucleus</keyword>
<dbReference type="Pfam" id="PF06200">
    <property type="entry name" value="tify"/>
    <property type="match status" value="1"/>
</dbReference>
<dbReference type="GO" id="GO:0031347">
    <property type="term" value="P:regulation of defense response"/>
    <property type="evidence" value="ECO:0007669"/>
    <property type="project" value="UniProtKB-UniRule"/>
</dbReference>
<keyword evidence="10" id="KW-1185">Reference proteome</keyword>
<evidence type="ECO:0000313" key="9">
    <source>
        <dbReference type="EMBL" id="KAG8043759.1"/>
    </source>
</evidence>
<dbReference type="GO" id="GO:0005634">
    <property type="term" value="C:nucleus"/>
    <property type="evidence" value="ECO:0007669"/>
    <property type="project" value="UniProtKB-SubCell"/>
</dbReference>
<comment type="similarity">
    <text evidence="1 6">Belongs to the TIFY/JAZ family.</text>
</comment>
<comment type="subcellular location">
    <subcellularLocation>
        <location evidence="6">Nucleus</location>
    </subcellularLocation>
</comment>
<reference evidence="9" key="1">
    <citation type="journal article" date="2021" name="bioRxiv">
        <title>Whole Genome Assembly and Annotation of Northern Wild Rice, Zizania palustris L., Supports a Whole Genome Duplication in the Zizania Genus.</title>
        <authorList>
            <person name="Haas M."/>
            <person name="Kono T."/>
            <person name="Macchietto M."/>
            <person name="Millas R."/>
            <person name="McGilp L."/>
            <person name="Shao M."/>
            <person name="Duquette J."/>
            <person name="Hirsch C.N."/>
            <person name="Kimball J."/>
        </authorList>
    </citation>
    <scope>NUCLEOTIDE SEQUENCE</scope>
    <source>
        <tissue evidence="9">Fresh leaf tissue</tissue>
    </source>
</reference>
<comment type="caution">
    <text evidence="9">The sequence shown here is derived from an EMBL/GenBank/DDBJ whole genome shotgun (WGS) entry which is preliminary data.</text>
</comment>
<dbReference type="EMBL" id="JAAALK010000953">
    <property type="protein sequence ID" value="KAG8043759.1"/>
    <property type="molecule type" value="Genomic_DNA"/>
</dbReference>
<dbReference type="PANTHER" id="PTHR33077">
    <property type="entry name" value="PROTEIN TIFY 4A-RELATED-RELATED"/>
    <property type="match status" value="1"/>
</dbReference>
<protein>
    <recommendedName>
        <fullName evidence="6">Protein TIFY</fullName>
    </recommendedName>
    <alternativeName>
        <fullName evidence="6">Jasmonate ZIM domain-containing protein</fullName>
    </alternativeName>
</protein>
<dbReference type="SMART" id="SM00979">
    <property type="entry name" value="TIFY"/>
    <property type="match status" value="1"/>
</dbReference>
<evidence type="ECO:0000256" key="4">
    <source>
        <dbReference type="ARBA" id="ARBA00023015"/>
    </source>
</evidence>
<keyword evidence="4" id="KW-0805">Transcription regulation</keyword>
<evidence type="ECO:0000256" key="2">
    <source>
        <dbReference type="ARBA" id="ARBA00022819"/>
    </source>
</evidence>
<gene>
    <name evidence="9" type="ORF">GUJ93_ZPchr0458g22741</name>
</gene>
<keyword evidence="3" id="KW-0832">Ubl conjugation</keyword>
<sequence length="209" mass="22017">MDLLEKRSIKKGGEEEEEEEEEQRKEEVEVESQQGEGLSLSLANGSGGDGGGSRPGIFPMSSPPANLSQLTIFYGGSVCVYDSVSPEKAQAIMLIAAAAANKSNAAVAVKPPVMPTTNAAQAAASPVLTRSLSLQSTSVATGQPQVVADPSSICKLQADLPIARRHSLQRFLEKRRDRLVNKAPYSPAKSFEGMEASGMMKVAAEGKAQ</sequence>
<dbReference type="Pfam" id="PF09425">
    <property type="entry name" value="Jas_motif"/>
    <property type="match status" value="1"/>
</dbReference>
<dbReference type="GO" id="GO:2000022">
    <property type="term" value="P:regulation of jasmonic acid mediated signaling pathway"/>
    <property type="evidence" value="ECO:0007669"/>
    <property type="project" value="UniProtKB-UniRule"/>
</dbReference>
<keyword evidence="5" id="KW-0804">Transcription</keyword>
<comment type="function">
    <text evidence="6">Repressor of jasmonate responses.</text>
</comment>
<dbReference type="GO" id="GO:0009611">
    <property type="term" value="P:response to wounding"/>
    <property type="evidence" value="ECO:0007669"/>
    <property type="project" value="UniProtKB-UniRule"/>
</dbReference>